<accession>A0AB34JGM4</accession>
<feature type="region of interest" description="Disordered" evidence="3">
    <location>
        <begin position="1144"/>
        <end position="1186"/>
    </location>
</feature>
<dbReference type="InterPro" id="IPR052993">
    <property type="entry name" value="CFA-57"/>
</dbReference>
<proteinExistence type="predicted"/>
<organism evidence="4 5">
    <name type="scientific">Prymnesium parvum</name>
    <name type="common">Toxic golden alga</name>
    <dbReference type="NCBI Taxonomy" id="97485"/>
    <lineage>
        <taxon>Eukaryota</taxon>
        <taxon>Haptista</taxon>
        <taxon>Haptophyta</taxon>
        <taxon>Prymnesiophyceae</taxon>
        <taxon>Prymnesiales</taxon>
        <taxon>Prymnesiaceae</taxon>
        <taxon>Prymnesium</taxon>
    </lineage>
</organism>
<evidence type="ECO:0000313" key="4">
    <source>
        <dbReference type="EMBL" id="KAL1520232.1"/>
    </source>
</evidence>
<dbReference type="PANTHER" id="PTHR32215">
    <property type="entry name" value="CILIA- AND FLAGELLA-ASSOCIATED PROTEIN 57"/>
    <property type="match status" value="1"/>
</dbReference>
<dbReference type="EMBL" id="JBGBPQ010000009">
    <property type="protein sequence ID" value="KAL1520232.1"/>
    <property type="molecule type" value="Genomic_DNA"/>
</dbReference>
<keyword evidence="1" id="KW-0853">WD repeat</keyword>
<keyword evidence="2" id="KW-0175">Coiled coil</keyword>
<feature type="region of interest" description="Disordered" evidence="3">
    <location>
        <begin position="1245"/>
        <end position="1287"/>
    </location>
</feature>
<protein>
    <recommendedName>
        <fullName evidence="6">Cilia- and flagella-associated protein 57</fullName>
    </recommendedName>
</protein>
<evidence type="ECO:0000256" key="2">
    <source>
        <dbReference type="SAM" id="Coils"/>
    </source>
</evidence>
<dbReference type="Proteomes" id="UP001515480">
    <property type="component" value="Unassembled WGS sequence"/>
</dbReference>
<feature type="coiled-coil region" evidence="2">
    <location>
        <begin position="838"/>
        <end position="953"/>
    </location>
</feature>
<dbReference type="InterPro" id="IPR036322">
    <property type="entry name" value="WD40_repeat_dom_sf"/>
</dbReference>
<name>A0AB34JGM4_PRYPA</name>
<dbReference type="PROSITE" id="PS50082">
    <property type="entry name" value="WD_REPEATS_2"/>
    <property type="match status" value="1"/>
</dbReference>
<evidence type="ECO:0008006" key="6">
    <source>
        <dbReference type="Google" id="ProtNLM"/>
    </source>
</evidence>
<feature type="coiled-coil region" evidence="2">
    <location>
        <begin position="1210"/>
        <end position="1244"/>
    </location>
</feature>
<dbReference type="SUPFAM" id="SSF50978">
    <property type="entry name" value="WD40 repeat-like"/>
    <property type="match status" value="2"/>
</dbReference>
<evidence type="ECO:0000256" key="1">
    <source>
        <dbReference type="PROSITE-ProRule" id="PRU00221"/>
    </source>
</evidence>
<reference evidence="4 5" key="1">
    <citation type="journal article" date="2024" name="Science">
        <title>Giant polyketide synthase enzymes in the biosynthesis of giant marine polyether toxins.</title>
        <authorList>
            <person name="Fallon T.R."/>
            <person name="Shende V.V."/>
            <person name="Wierzbicki I.H."/>
            <person name="Pendleton A.L."/>
            <person name="Watervoot N.F."/>
            <person name="Auber R.P."/>
            <person name="Gonzalez D.J."/>
            <person name="Wisecaver J.H."/>
            <person name="Moore B.S."/>
        </authorList>
    </citation>
    <scope>NUCLEOTIDE SEQUENCE [LARGE SCALE GENOMIC DNA]</scope>
    <source>
        <strain evidence="4 5">12B1</strain>
    </source>
</reference>
<keyword evidence="5" id="KW-1185">Reference proteome</keyword>
<comment type="caution">
    <text evidence="4">The sequence shown here is derived from an EMBL/GenBank/DDBJ whole genome shotgun (WGS) entry which is preliminary data.</text>
</comment>
<dbReference type="PROSITE" id="PS50294">
    <property type="entry name" value="WD_REPEATS_REGION"/>
    <property type="match status" value="1"/>
</dbReference>
<dbReference type="Pfam" id="PF00400">
    <property type="entry name" value="WD40"/>
    <property type="match status" value="3"/>
</dbReference>
<feature type="coiled-coil region" evidence="2">
    <location>
        <begin position="996"/>
        <end position="1023"/>
    </location>
</feature>
<feature type="coiled-coil region" evidence="2">
    <location>
        <begin position="708"/>
        <end position="749"/>
    </location>
</feature>
<dbReference type="SMART" id="SM00320">
    <property type="entry name" value="WD40"/>
    <property type="match status" value="5"/>
</dbReference>
<evidence type="ECO:0000256" key="3">
    <source>
        <dbReference type="SAM" id="MobiDB-lite"/>
    </source>
</evidence>
<feature type="repeat" description="WD" evidence="1">
    <location>
        <begin position="482"/>
        <end position="514"/>
    </location>
</feature>
<dbReference type="PANTHER" id="PTHR32215:SF0">
    <property type="entry name" value="CILIA- AND FLAGELLA-ASSOCIATED PROTEIN 57"/>
    <property type="match status" value="1"/>
</dbReference>
<dbReference type="Gene3D" id="1.10.287.1490">
    <property type="match status" value="1"/>
</dbReference>
<dbReference type="InterPro" id="IPR001680">
    <property type="entry name" value="WD40_rpt"/>
</dbReference>
<sequence>MKEEGTSKLALFHGFGTQGGVQNGILCVDESTVVYPMSRSVVLHNTDTRAMAFMNEGERTKLRALAMAPSRKYLALCEGGEHGQVAIFHLSSHRRQRTLACPDLQISEFVTAAFSADNRLLTAIGVSSTEDKSSEYTVVLWLWEKGKVLASQRLMVSATRVTFNPADVTTICTSGPKFLKLWRNADGQLKGFNFGLGKREHQNYTDHCWLPRDKLVACADSGDVYIFDQGELKQHIELRQQNASSSHSQLLCVCAFARGFIAAGAGGRLCVFEVRDEKEGFQLIYTFSCTQAVAASVGAMANSGGDRMNIPLDITSICPTPSEEMLMCACGAGQLASFPLANIDILQPTQAHFHFFGGGGFHQKAITGLDCCVRKPLVVTCSIDRSMRIWNYSTKICEQVKHFAEEPISASLHPSGLHVLLGFSDKLRLFNILMDDVRQLADFAVKSCRECRFSHGGQCFAAVSGPYISIFNTYTFEQVASLKGHSGPVKSISWKADDLGMVSAGYDGAVYEWQWGVDGMSRVGSCDHVLKSSQYEAVTCAFHKANVFVAAGRDGMLREIEGGNVSQELRTDSGRITQLQLSSTERLLIVGTETGVVRLHDAPPLPFGVREVITAHSSTITRMCLAHDESYLFTASDNGELLMFELVSSAHERARRKDEEVGTELDTVLVSRTELLERFSGSEELEQKVKEQQMQAEYQAHLTEQYYLDQIKKEKEDAHGVLEVANERFETLARQKEALEREHAEKVQAMEVAHMRVAEELENLYERKLTTEVARWEALRKEKDDMQCRLEEQIYALHKQVREANEKLRIGLHEKDAVAKQELAAMAKKEKHMEASYHERLRQEEEDNDRELEASREAAQRALVLEREEKQVLKGEQAIMRKKFEGFQSEMSKLRSALEMREQDIRRLQKEAAESEKATALLRRDIHEREESISDKERRMAELKSKNKELEKFKFVLDYKLRELAKEIEPRDEQIMQMRETIRELDDELQRDYRSNVSLEQLLAEKQGKIDSLQTEVKKARQAVLEKERFIKFFARDLHRIVGFTDAHQLREGVKAVYRTYVKRDSMELETSADDLQVQAEFTQQRQYMERALQALKTSVGRTEEQTRVDFTKKVAENEKLINECNRLRKETKELRAQLAALRQEQLQTPARRPTTSAGVLRPGTPGKSVESLPPAEPHMSPALAGANKAGRGQLFKGSASVSGRDRNKLAELTLLTENQQRELEIQRAEIRRLREQVRVLLSHSGATGTAPEQDAESINRPQSSQEARAPLPDARSGNPRAQSALR</sequence>
<gene>
    <name evidence="4" type="ORF">AB1Y20_023702</name>
</gene>
<dbReference type="InterPro" id="IPR015943">
    <property type="entry name" value="WD40/YVTN_repeat-like_dom_sf"/>
</dbReference>
<evidence type="ECO:0000313" key="5">
    <source>
        <dbReference type="Proteomes" id="UP001515480"/>
    </source>
</evidence>
<dbReference type="Gene3D" id="2.130.10.10">
    <property type="entry name" value="YVTN repeat-like/Quinoprotein amine dehydrogenase"/>
    <property type="match status" value="3"/>
</dbReference>